<keyword evidence="1" id="KW-0805">Transcription regulation</keyword>
<dbReference type="Proteomes" id="UP000551353">
    <property type="component" value="Unassembled WGS sequence"/>
</dbReference>
<evidence type="ECO:0000259" key="4">
    <source>
        <dbReference type="Pfam" id="PF07729"/>
    </source>
</evidence>
<dbReference type="InterPro" id="IPR008920">
    <property type="entry name" value="TF_FadR/GntR_C"/>
</dbReference>
<dbReference type="EMBL" id="JACIFX010000007">
    <property type="protein sequence ID" value="MBB4231383.1"/>
    <property type="molecule type" value="Genomic_DNA"/>
</dbReference>
<evidence type="ECO:0000313" key="5">
    <source>
        <dbReference type="EMBL" id="MBB4231383.1"/>
    </source>
</evidence>
<dbReference type="InterPro" id="IPR011711">
    <property type="entry name" value="GntR_C"/>
</dbReference>
<accession>A0ABR6IU01</accession>
<name>A0ABR6IU01_9HYPH</name>
<comment type="caution">
    <text evidence="5">The sequence shown here is derived from an EMBL/GenBank/DDBJ whole genome shotgun (WGS) entry which is preliminary data.</text>
</comment>
<evidence type="ECO:0000313" key="6">
    <source>
        <dbReference type="Proteomes" id="UP000551353"/>
    </source>
</evidence>
<evidence type="ECO:0000256" key="3">
    <source>
        <dbReference type="ARBA" id="ARBA00023163"/>
    </source>
</evidence>
<evidence type="ECO:0000256" key="2">
    <source>
        <dbReference type="ARBA" id="ARBA00023125"/>
    </source>
</evidence>
<proteinExistence type="predicted"/>
<gene>
    <name evidence="5" type="ORF">GGD56_005255</name>
</gene>
<dbReference type="GO" id="GO:0003677">
    <property type="term" value="F:DNA binding"/>
    <property type="evidence" value="ECO:0007669"/>
    <property type="project" value="UniProtKB-KW"/>
</dbReference>
<organism evidence="5 6">
    <name type="scientific">Rhizobium mongolense</name>
    <dbReference type="NCBI Taxonomy" id="57676"/>
    <lineage>
        <taxon>Bacteria</taxon>
        <taxon>Pseudomonadati</taxon>
        <taxon>Pseudomonadota</taxon>
        <taxon>Alphaproteobacteria</taxon>
        <taxon>Hyphomicrobiales</taxon>
        <taxon>Rhizobiaceae</taxon>
        <taxon>Rhizobium/Agrobacterium group</taxon>
        <taxon>Rhizobium</taxon>
    </lineage>
</organism>
<dbReference type="SUPFAM" id="SSF48008">
    <property type="entry name" value="GntR ligand-binding domain-like"/>
    <property type="match status" value="1"/>
</dbReference>
<keyword evidence="3" id="KW-0804">Transcription</keyword>
<keyword evidence="6" id="KW-1185">Reference proteome</keyword>
<feature type="domain" description="GntR C-terminal" evidence="4">
    <location>
        <begin position="2"/>
        <end position="71"/>
    </location>
</feature>
<dbReference type="Pfam" id="PF07729">
    <property type="entry name" value="FCD"/>
    <property type="match status" value="1"/>
</dbReference>
<dbReference type="Gene3D" id="1.20.120.530">
    <property type="entry name" value="GntR ligand-binding domain-like"/>
    <property type="match status" value="1"/>
</dbReference>
<keyword evidence="2 5" id="KW-0238">DNA-binding</keyword>
<protein>
    <submittedName>
        <fullName evidence="5">DNA-binding FadR family transcriptional regulator</fullName>
    </submittedName>
</protein>
<reference evidence="5 6" key="1">
    <citation type="submission" date="2020-08" db="EMBL/GenBank/DDBJ databases">
        <title>Genomic Encyclopedia of Type Strains, Phase IV (KMG-V): Genome sequencing to study the core and pangenomes of soil and plant-associated prokaryotes.</title>
        <authorList>
            <person name="Whitman W."/>
        </authorList>
    </citation>
    <scope>NUCLEOTIDE SEQUENCE [LARGE SCALE GENOMIC DNA]</scope>
    <source>
        <strain evidence="5 6">SEMIA 4087</strain>
    </source>
</reference>
<sequence>MFHSALLTASHDQVFRRLSSAIHAAVKYALHASNVAVKNREDAVAFHGELVEALRMRDRKRARECANRMLDLAVRDLAAVKKAASRTKS</sequence>
<evidence type="ECO:0000256" key="1">
    <source>
        <dbReference type="ARBA" id="ARBA00023015"/>
    </source>
</evidence>